<comment type="caution">
    <text evidence="9">The sequence shown here is derived from an EMBL/GenBank/DDBJ whole genome shotgun (WGS) entry which is preliminary data.</text>
</comment>
<dbReference type="Pfam" id="PF02518">
    <property type="entry name" value="HATPase_c"/>
    <property type="match status" value="1"/>
</dbReference>
<keyword evidence="6" id="KW-0067">ATP-binding</keyword>
<dbReference type="GO" id="GO:0005524">
    <property type="term" value="F:ATP binding"/>
    <property type="evidence" value="ECO:0007669"/>
    <property type="project" value="UniProtKB-KW"/>
</dbReference>
<keyword evidence="10" id="KW-1185">Reference proteome</keyword>
<dbReference type="PRINTS" id="PR00344">
    <property type="entry name" value="BCTRLSENSOR"/>
</dbReference>
<dbReference type="InterPro" id="IPR031621">
    <property type="entry name" value="HisKA_7TM"/>
</dbReference>
<evidence type="ECO:0000256" key="2">
    <source>
        <dbReference type="ARBA" id="ARBA00012438"/>
    </source>
</evidence>
<dbReference type="SUPFAM" id="SSF55785">
    <property type="entry name" value="PYP-like sensor domain (PAS domain)"/>
    <property type="match status" value="1"/>
</dbReference>
<feature type="transmembrane region" description="Helical" evidence="7">
    <location>
        <begin position="145"/>
        <end position="166"/>
    </location>
</feature>
<feature type="transmembrane region" description="Helical" evidence="7">
    <location>
        <begin position="72"/>
        <end position="90"/>
    </location>
</feature>
<dbReference type="Gene3D" id="3.30.565.10">
    <property type="entry name" value="Histidine kinase-like ATPase, C-terminal domain"/>
    <property type="match status" value="1"/>
</dbReference>
<dbReference type="EC" id="2.7.13.3" evidence="2"/>
<dbReference type="InterPro" id="IPR036890">
    <property type="entry name" value="HATPase_C_sf"/>
</dbReference>
<dbReference type="RefSeq" id="WP_336351229.1">
    <property type="nucleotide sequence ID" value="NZ_JAZAQL010000003.1"/>
</dbReference>
<keyword evidence="5 9" id="KW-0418">Kinase</keyword>
<dbReference type="AlphaFoldDB" id="A0ABD5VJD0"/>
<keyword evidence="7" id="KW-1133">Transmembrane helix</keyword>
<feature type="transmembrane region" description="Helical" evidence="7">
    <location>
        <begin position="6"/>
        <end position="27"/>
    </location>
</feature>
<name>A0ABD5VJD0_9EURY</name>
<evidence type="ECO:0000313" key="10">
    <source>
        <dbReference type="Proteomes" id="UP001596395"/>
    </source>
</evidence>
<proteinExistence type="predicted"/>
<feature type="domain" description="Histidine kinase" evidence="8">
    <location>
        <begin position="359"/>
        <end position="565"/>
    </location>
</feature>
<accession>A0ABD5VJD0</accession>
<gene>
    <name evidence="9" type="ORF">ACFQGB_15540</name>
</gene>
<evidence type="ECO:0000256" key="7">
    <source>
        <dbReference type="SAM" id="Phobius"/>
    </source>
</evidence>
<reference evidence="9 10" key="1">
    <citation type="journal article" date="2019" name="Int. J. Syst. Evol. Microbiol.">
        <title>The Global Catalogue of Microorganisms (GCM) 10K type strain sequencing project: providing services to taxonomists for standard genome sequencing and annotation.</title>
        <authorList>
            <consortium name="The Broad Institute Genomics Platform"/>
            <consortium name="The Broad Institute Genome Sequencing Center for Infectious Disease"/>
            <person name="Wu L."/>
            <person name="Ma J."/>
        </authorList>
    </citation>
    <scope>NUCLEOTIDE SEQUENCE [LARGE SCALE GENOMIC DNA]</scope>
    <source>
        <strain evidence="9 10">GX26</strain>
    </source>
</reference>
<dbReference type="InterPro" id="IPR005467">
    <property type="entry name" value="His_kinase_dom"/>
</dbReference>
<dbReference type="Pfam" id="PF16927">
    <property type="entry name" value="HisKA_7TM"/>
    <property type="match status" value="1"/>
</dbReference>
<keyword evidence="7" id="KW-0472">Membrane</keyword>
<sequence length="566" mass="62256">MSQGAQSMAFLMFLSTIPIIGVTVYVFRNRGQPGASGLLLCLVGMIGWSLLLMLITWPTRILPVHLNITVRFFFQLLVTFGWPLFVLEYLRRDRIRIPRWIVPIALVIPVITLALSVTNPMHHLVVDAATPTNPTGISEFVLNPWYYVHIAFASVLAMLPIGLLVADFRGAHGVHRQQLVFLMAGWVIGFPGALHTHLFRHIDAIPTYVDLTPMAFLVTALLWGLALEQHQLFSLVPVSRRTAVETLTDPVLTVGQSEQVVDANQAAAAFFGADTELVGNSTDALCRTYPALRPLLVDGDDPAELTVAAGGDTRQFVPQRQPITRGNRSVGTLYVFRDVTELRERETDLELLNEVFARVFRHNFRNSLNLIEGHATRIGNADCADAHATSVEHIKETSQQLLAHSEKATVLRNLINEDQPSERTDLSTLARGHASRVAAETPATVRTEIDDDVTAEGHPLVTNAIEELLENAIEHHTGPEPPQIAVGVRSTPDESVVYVEDDGPGIDESELDALDRRTETALRHGSGVGLWLVDLIVRQSGGSFTITDAVDVAGTRATVRFPRPDQ</sequence>
<evidence type="ECO:0000256" key="3">
    <source>
        <dbReference type="ARBA" id="ARBA00022679"/>
    </source>
</evidence>
<dbReference type="SMART" id="SM00387">
    <property type="entry name" value="HATPase_c"/>
    <property type="match status" value="1"/>
</dbReference>
<feature type="transmembrane region" description="Helical" evidence="7">
    <location>
        <begin position="178"/>
        <end position="199"/>
    </location>
</feature>
<evidence type="ECO:0000259" key="8">
    <source>
        <dbReference type="PROSITE" id="PS50109"/>
    </source>
</evidence>
<organism evidence="9 10">
    <name type="scientific">Halorubellus litoreus</name>
    <dbReference type="NCBI Taxonomy" id="755308"/>
    <lineage>
        <taxon>Archaea</taxon>
        <taxon>Methanobacteriati</taxon>
        <taxon>Methanobacteriota</taxon>
        <taxon>Stenosarchaea group</taxon>
        <taxon>Halobacteria</taxon>
        <taxon>Halobacteriales</taxon>
        <taxon>Halorubellaceae</taxon>
        <taxon>Halorubellus</taxon>
    </lineage>
</organism>
<dbReference type="PROSITE" id="PS50109">
    <property type="entry name" value="HIS_KIN"/>
    <property type="match status" value="1"/>
</dbReference>
<dbReference type="InterPro" id="IPR003594">
    <property type="entry name" value="HATPase_dom"/>
</dbReference>
<evidence type="ECO:0000256" key="5">
    <source>
        <dbReference type="ARBA" id="ARBA00022777"/>
    </source>
</evidence>
<dbReference type="PANTHER" id="PTHR44936">
    <property type="entry name" value="SENSOR PROTEIN CREC"/>
    <property type="match status" value="1"/>
</dbReference>
<dbReference type="CDD" id="cd00075">
    <property type="entry name" value="HATPase"/>
    <property type="match status" value="1"/>
</dbReference>
<keyword evidence="4" id="KW-0547">Nucleotide-binding</keyword>
<dbReference type="Pfam" id="PF13188">
    <property type="entry name" value="PAS_8"/>
    <property type="match status" value="1"/>
</dbReference>
<dbReference type="Proteomes" id="UP001596395">
    <property type="component" value="Unassembled WGS sequence"/>
</dbReference>
<dbReference type="EMBL" id="JBHSXN010000003">
    <property type="protein sequence ID" value="MFC6954275.1"/>
    <property type="molecule type" value="Genomic_DNA"/>
</dbReference>
<dbReference type="InterPro" id="IPR035965">
    <property type="entry name" value="PAS-like_dom_sf"/>
</dbReference>
<dbReference type="InterPro" id="IPR004358">
    <property type="entry name" value="Sig_transdc_His_kin-like_C"/>
</dbReference>
<dbReference type="PANTHER" id="PTHR44936:SF10">
    <property type="entry name" value="SENSOR PROTEIN RSTB"/>
    <property type="match status" value="1"/>
</dbReference>
<evidence type="ECO:0000256" key="6">
    <source>
        <dbReference type="ARBA" id="ARBA00022840"/>
    </source>
</evidence>
<feature type="transmembrane region" description="Helical" evidence="7">
    <location>
        <begin position="102"/>
        <end position="125"/>
    </location>
</feature>
<evidence type="ECO:0000313" key="9">
    <source>
        <dbReference type="EMBL" id="MFC6954275.1"/>
    </source>
</evidence>
<dbReference type="InterPro" id="IPR050980">
    <property type="entry name" value="2C_sensor_his_kinase"/>
</dbReference>
<comment type="catalytic activity">
    <reaction evidence="1">
        <text>ATP + protein L-histidine = ADP + protein N-phospho-L-histidine.</text>
        <dbReference type="EC" id="2.7.13.3"/>
    </reaction>
</comment>
<protein>
    <recommendedName>
        <fullName evidence="2">histidine kinase</fullName>
        <ecNumber evidence="2">2.7.13.3</ecNumber>
    </recommendedName>
</protein>
<dbReference type="InterPro" id="IPR000014">
    <property type="entry name" value="PAS"/>
</dbReference>
<evidence type="ECO:0000256" key="1">
    <source>
        <dbReference type="ARBA" id="ARBA00000085"/>
    </source>
</evidence>
<keyword evidence="7" id="KW-0812">Transmembrane</keyword>
<evidence type="ECO:0000256" key="4">
    <source>
        <dbReference type="ARBA" id="ARBA00022741"/>
    </source>
</evidence>
<dbReference type="Gene3D" id="3.30.450.20">
    <property type="entry name" value="PAS domain"/>
    <property type="match status" value="1"/>
</dbReference>
<keyword evidence="3" id="KW-0808">Transferase</keyword>
<dbReference type="GO" id="GO:0004673">
    <property type="term" value="F:protein histidine kinase activity"/>
    <property type="evidence" value="ECO:0007669"/>
    <property type="project" value="UniProtKB-EC"/>
</dbReference>
<feature type="transmembrane region" description="Helical" evidence="7">
    <location>
        <begin position="39"/>
        <end position="57"/>
    </location>
</feature>
<dbReference type="SUPFAM" id="SSF55874">
    <property type="entry name" value="ATPase domain of HSP90 chaperone/DNA topoisomerase II/histidine kinase"/>
    <property type="match status" value="1"/>
</dbReference>